<keyword evidence="2" id="KW-0723">Serine/threonine-protein kinase</keyword>
<comment type="caution">
    <text evidence="7">The sequence shown here is derived from an EMBL/GenBank/DDBJ whole genome shotgun (WGS) entry which is preliminary data.</text>
</comment>
<dbReference type="PANTHER" id="PTHR48012:SF9">
    <property type="entry name" value="SERINE_THREONINE-PROTEIN KINASE 25"/>
    <property type="match status" value="1"/>
</dbReference>
<protein>
    <recommendedName>
        <fullName evidence="6">Protein kinase domain-containing protein</fullName>
    </recommendedName>
</protein>
<accession>A0AAD8ZD04</accession>
<evidence type="ECO:0000313" key="8">
    <source>
        <dbReference type="Proteomes" id="UP001239994"/>
    </source>
</evidence>
<gene>
    <name evidence="7" type="ORF">P4O66_009800</name>
</gene>
<dbReference type="EMBL" id="JAROKS010000015">
    <property type="protein sequence ID" value="KAK1796776.1"/>
    <property type="molecule type" value="Genomic_DNA"/>
</dbReference>
<evidence type="ECO:0000256" key="4">
    <source>
        <dbReference type="ARBA" id="ARBA00022777"/>
    </source>
</evidence>
<evidence type="ECO:0000256" key="5">
    <source>
        <dbReference type="ARBA" id="ARBA00022840"/>
    </source>
</evidence>
<dbReference type="GO" id="GO:0005524">
    <property type="term" value="F:ATP binding"/>
    <property type="evidence" value="ECO:0007669"/>
    <property type="project" value="UniProtKB-KW"/>
</dbReference>
<sequence length="445" mass="50678">MCIWTQMVMKNCVHFPVCSVQNTRLDPEQYFTKLECISKGSFGEVYKGINNCRKKVVAIKIIDWEEAEDEMEDIQQEITVLSQCDSPFLTRYFGSYLKLKTGPLEEAYIATFLREILQGLDYLHSERKIHRDIKGPDPSSRCNATCERRRCCDSESLGPHFLKLRFSQCLKDMLVLALYGKCGAGIIVYFALVNSCIRPTAKELLRHKFITRYTKKTSYLSELIDLHRRWKSEGHGDESRSDDSDMDGEGGDQCPVWTFSLHCKVLFYEQMTARPQPHRQGGYPRLSLLMSPPSVPFKVRPNSPSPCAYCYHLPSITDRGDEETAEVKEKRRESRSVVCALKELENAQSWNLGPFAPSRDGECAASEHLLSGHLACCKKPEAHGSILRHANRHGGECRLSVIRRPHTWPESLYVDRARTKPPGSSQIGHVFCLPASSSQCCDQWE</sequence>
<reference evidence="7" key="1">
    <citation type="submission" date="2023-03" db="EMBL/GenBank/DDBJ databases">
        <title>Electrophorus voltai genome.</title>
        <authorList>
            <person name="Bian C."/>
        </authorList>
    </citation>
    <scope>NUCLEOTIDE SEQUENCE</scope>
    <source>
        <strain evidence="7">CB-2022</strain>
        <tissue evidence="7">Muscle</tissue>
    </source>
</reference>
<keyword evidence="8" id="KW-1185">Reference proteome</keyword>
<evidence type="ECO:0000256" key="1">
    <source>
        <dbReference type="ARBA" id="ARBA00008874"/>
    </source>
</evidence>
<dbReference type="PROSITE" id="PS50011">
    <property type="entry name" value="PROTEIN_KINASE_DOM"/>
    <property type="match status" value="1"/>
</dbReference>
<dbReference type="Pfam" id="PF00069">
    <property type="entry name" value="Pkinase"/>
    <property type="match status" value="1"/>
</dbReference>
<dbReference type="GO" id="GO:0004674">
    <property type="term" value="F:protein serine/threonine kinase activity"/>
    <property type="evidence" value="ECO:0007669"/>
    <property type="project" value="UniProtKB-KW"/>
</dbReference>
<dbReference type="InterPro" id="IPR000719">
    <property type="entry name" value="Prot_kinase_dom"/>
</dbReference>
<dbReference type="InterPro" id="IPR011009">
    <property type="entry name" value="Kinase-like_dom_sf"/>
</dbReference>
<dbReference type="AlphaFoldDB" id="A0AAD8ZD04"/>
<dbReference type="InterPro" id="IPR050629">
    <property type="entry name" value="STE20/SPS1-PAK"/>
</dbReference>
<keyword evidence="5" id="KW-0067">ATP-binding</keyword>
<comment type="similarity">
    <text evidence="1">Belongs to the protein kinase superfamily. STE Ser/Thr protein kinase family. STE20 subfamily.</text>
</comment>
<evidence type="ECO:0000256" key="2">
    <source>
        <dbReference type="ARBA" id="ARBA00022527"/>
    </source>
</evidence>
<evidence type="ECO:0000313" key="7">
    <source>
        <dbReference type="EMBL" id="KAK1796776.1"/>
    </source>
</evidence>
<evidence type="ECO:0000256" key="3">
    <source>
        <dbReference type="ARBA" id="ARBA00022741"/>
    </source>
</evidence>
<dbReference type="Gene3D" id="3.30.200.20">
    <property type="entry name" value="Phosphorylase Kinase, domain 1"/>
    <property type="match status" value="1"/>
</dbReference>
<evidence type="ECO:0000259" key="6">
    <source>
        <dbReference type="PROSITE" id="PS50011"/>
    </source>
</evidence>
<name>A0AAD8ZD04_9TELE</name>
<feature type="non-terminal residue" evidence="7">
    <location>
        <position position="445"/>
    </location>
</feature>
<feature type="domain" description="Protein kinase" evidence="6">
    <location>
        <begin position="31"/>
        <end position="351"/>
    </location>
</feature>
<keyword evidence="4" id="KW-0808">Transferase</keyword>
<dbReference type="SUPFAM" id="SSF56112">
    <property type="entry name" value="Protein kinase-like (PK-like)"/>
    <property type="match status" value="1"/>
</dbReference>
<dbReference type="GO" id="GO:0005794">
    <property type="term" value="C:Golgi apparatus"/>
    <property type="evidence" value="ECO:0007669"/>
    <property type="project" value="TreeGrafter"/>
</dbReference>
<dbReference type="PANTHER" id="PTHR48012">
    <property type="entry name" value="STERILE20-LIKE KINASE, ISOFORM B-RELATED"/>
    <property type="match status" value="1"/>
</dbReference>
<keyword evidence="4" id="KW-0418">Kinase</keyword>
<proteinExistence type="inferred from homology"/>
<organism evidence="7 8">
    <name type="scientific">Electrophorus voltai</name>
    <dbReference type="NCBI Taxonomy" id="2609070"/>
    <lineage>
        <taxon>Eukaryota</taxon>
        <taxon>Metazoa</taxon>
        <taxon>Chordata</taxon>
        <taxon>Craniata</taxon>
        <taxon>Vertebrata</taxon>
        <taxon>Euteleostomi</taxon>
        <taxon>Actinopterygii</taxon>
        <taxon>Neopterygii</taxon>
        <taxon>Teleostei</taxon>
        <taxon>Ostariophysi</taxon>
        <taxon>Gymnotiformes</taxon>
        <taxon>Gymnotoidei</taxon>
        <taxon>Gymnotidae</taxon>
        <taxon>Electrophorus</taxon>
    </lineage>
</organism>
<keyword evidence="3" id="KW-0547">Nucleotide-binding</keyword>
<dbReference type="Proteomes" id="UP001239994">
    <property type="component" value="Unassembled WGS sequence"/>
</dbReference>